<evidence type="ECO:0000313" key="2">
    <source>
        <dbReference type="EMBL" id="MFC2968083.1"/>
    </source>
</evidence>
<protein>
    <submittedName>
        <fullName evidence="2">Uncharacterized protein</fullName>
    </submittedName>
</protein>
<sequence>MFTLNVPQSPGEPILWWLFWFAVSVVVYTLLVVWFWRALKRETRDVPEPGERSEEAAE</sequence>
<organism evidence="2 3">
    <name type="scientific">Acidimangrovimonas pyrenivorans</name>
    <dbReference type="NCBI Taxonomy" id="2030798"/>
    <lineage>
        <taxon>Bacteria</taxon>
        <taxon>Pseudomonadati</taxon>
        <taxon>Pseudomonadota</taxon>
        <taxon>Alphaproteobacteria</taxon>
        <taxon>Rhodobacterales</taxon>
        <taxon>Paracoccaceae</taxon>
        <taxon>Acidimangrovimonas</taxon>
    </lineage>
</organism>
<evidence type="ECO:0000313" key="3">
    <source>
        <dbReference type="Proteomes" id="UP001595443"/>
    </source>
</evidence>
<proteinExistence type="predicted"/>
<reference evidence="3" key="1">
    <citation type="journal article" date="2019" name="Int. J. Syst. Evol. Microbiol.">
        <title>The Global Catalogue of Microorganisms (GCM) 10K type strain sequencing project: providing services to taxonomists for standard genome sequencing and annotation.</title>
        <authorList>
            <consortium name="The Broad Institute Genomics Platform"/>
            <consortium name="The Broad Institute Genome Sequencing Center for Infectious Disease"/>
            <person name="Wu L."/>
            <person name="Ma J."/>
        </authorList>
    </citation>
    <scope>NUCLEOTIDE SEQUENCE [LARGE SCALE GENOMIC DNA]</scope>
    <source>
        <strain evidence="3">KCTC 62192</strain>
    </source>
</reference>
<keyword evidence="1" id="KW-1133">Transmembrane helix</keyword>
<evidence type="ECO:0000256" key="1">
    <source>
        <dbReference type="SAM" id="Phobius"/>
    </source>
</evidence>
<keyword evidence="1" id="KW-0472">Membrane</keyword>
<dbReference type="RefSeq" id="WP_377832757.1">
    <property type="nucleotide sequence ID" value="NZ_JBHRSK010000004.1"/>
</dbReference>
<name>A0ABV7AG51_9RHOB</name>
<gene>
    <name evidence="2" type="ORF">ACFOES_08260</name>
</gene>
<dbReference type="EMBL" id="JBHRSK010000004">
    <property type="protein sequence ID" value="MFC2968083.1"/>
    <property type="molecule type" value="Genomic_DNA"/>
</dbReference>
<dbReference type="Proteomes" id="UP001595443">
    <property type="component" value="Unassembled WGS sequence"/>
</dbReference>
<keyword evidence="3" id="KW-1185">Reference proteome</keyword>
<accession>A0ABV7AG51</accession>
<comment type="caution">
    <text evidence="2">The sequence shown here is derived from an EMBL/GenBank/DDBJ whole genome shotgun (WGS) entry which is preliminary data.</text>
</comment>
<feature type="transmembrane region" description="Helical" evidence="1">
    <location>
        <begin position="14"/>
        <end position="36"/>
    </location>
</feature>
<keyword evidence="1" id="KW-0812">Transmembrane</keyword>